<dbReference type="Proteomes" id="UP001348641">
    <property type="component" value="Unassembled WGS sequence"/>
</dbReference>
<evidence type="ECO:0000313" key="2">
    <source>
        <dbReference type="Proteomes" id="UP001348641"/>
    </source>
</evidence>
<reference evidence="1 2" key="1">
    <citation type="submission" date="2023-07" db="EMBL/GenBank/DDBJ databases">
        <authorList>
            <person name="Girao M."/>
            <person name="Carvalho M.F."/>
        </authorList>
    </citation>
    <scope>NUCLEOTIDE SEQUENCE [LARGE SCALE GENOMIC DNA]</scope>
    <source>
        <strain evidence="1 2">66/93</strain>
    </source>
</reference>
<dbReference type="EMBL" id="JAUUCC010000040">
    <property type="protein sequence ID" value="MEE2052117.1"/>
    <property type="molecule type" value="Genomic_DNA"/>
</dbReference>
<protein>
    <submittedName>
        <fullName evidence="1">Uncharacterized protein</fullName>
    </submittedName>
</protein>
<name>A0ABU7KSR5_9ACTN</name>
<comment type="caution">
    <text evidence="1">The sequence shown here is derived from an EMBL/GenBank/DDBJ whole genome shotgun (WGS) entry which is preliminary data.</text>
</comment>
<dbReference type="RefSeq" id="WP_330159162.1">
    <property type="nucleotide sequence ID" value="NZ_JAUUCC010000040.1"/>
</dbReference>
<gene>
    <name evidence="1" type="ORF">Q8A49_16585</name>
</gene>
<sequence>MFDDLFGWFKGLFGGAAEEVTQGVTDTLEGAGVGTAVESAQGFGEEAYGGAVESAQAFGEETYGGAVESAQAFGEETYGGVAEEAQAYGQEALGGVTETVEGVQGQADAIGGVIEDPGAAAADAARDQFYGNNG</sequence>
<accession>A0ABU7KSR5</accession>
<organism evidence="1 2">
    <name type="scientific">Nocardiopsis tropica</name>
    <dbReference type="NCBI Taxonomy" id="109330"/>
    <lineage>
        <taxon>Bacteria</taxon>
        <taxon>Bacillati</taxon>
        <taxon>Actinomycetota</taxon>
        <taxon>Actinomycetes</taxon>
        <taxon>Streptosporangiales</taxon>
        <taxon>Nocardiopsidaceae</taxon>
        <taxon>Nocardiopsis</taxon>
    </lineage>
</organism>
<proteinExistence type="predicted"/>
<evidence type="ECO:0000313" key="1">
    <source>
        <dbReference type="EMBL" id="MEE2052117.1"/>
    </source>
</evidence>